<dbReference type="PROSITE" id="PS50112">
    <property type="entry name" value="PAS"/>
    <property type="match status" value="7"/>
</dbReference>
<dbReference type="InterPro" id="IPR036890">
    <property type="entry name" value="HATPase_C_sf"/>
</dbReference>
<keyword evidence="5" id="KW-0418">Kinase</keyword>
<feature type="domain" description="PAS" evidence="7">
    <location>
        <begin position="125"/>
        <end position="195"/>
    </location>
</feature>
<evidence type="ECO:0000256" key="3">
    <source>
        <dbReference type="ARBA" id="ARBA00022553"/>
    </source>
</evidence>
<evidence type="ECO:0000256" key="2">
    <source>
        <dbReference type="ARBA" id="ARBA00012438"/>
    </source>
</evidence>
<dbReference type="SMART" id="SM00091">
    <property type="entry name" value="PAS"/>
    <property type="match status" value="10"/>
</dbReference>
<dbReference type="PRINTS" id="PR00344">
    <property type="entry name" value="BCTRLSENSOR"/>
</dbReference>
<dbReference type="SUPFAM" id="SSF55874">
    <property type="entry name" value="ATPase domain of HSP90 chaperone/DNA topoisomerase II/histidine kinase"/>
    <property type="match status" value="1"/>
</dbReference>
<comment type="catalytic activity">
    <reaction evidence="1">
        <text>ATP + protein L-histidine = ADP + protein N-phospho-L-histidine.</text>
        <dbReference type="EC" id="2.7.13.3"/>
    </reaction>
</comment>
<dbReference type="Proteomes" id="UP000652231">
    <property type="component" value="Unassembled WGS sequence"/>
</dbReference>
<dbReference type="SMART" id="SM00387">
    <property type="entry name" value="HATPase_c"/>
    <property type="match status" value="1"/>
</dbReference>
<proteinExistence type="predicted"/>
<comment type="caution">
    <text evidence="9">The sequence shown here is derived from an EMBL/GenBank/DDBJ whole genome shotgun (WGS) entry which is preliminary data.</text>
</comment>
<keyword evidence="10" id="KW-1185">Reference proteome</keyword>
<dbReference type="Pfam" id="PF13426">
    <property type="entry name" value="PAS_9"/>
    <property type="match status" value="2"/>
</dbReference>
<dbReference type="Gene3D" id="3.30.565.10">
    <property type="entry name" value="Histidine kinase-like ATPase, C-terminal domain"/>
    <property type="match status" value="1"/>
</dbReference>
<dbReference type="InterPro" id="IPR013656">
    <property type="entry name" value="PAS_4"/>
</dbReference>
<dbReference type="PANTHER" id="PTHR43304">
    <property type="entry name" value="PHYTOCHROME-LIKE PROTEIN CPH1"/>
    <property type="match status" value="1"/>
</dbReference>
<evidence type="ECO:0000256" key="5">
    <source>
        <dbReference type="ARBA" id="ARBA00022777"/>
    </source>
</evidence>
<reference evidence="9" key="1">
    <citation type="journal article" date="2014" name="Int. J. Syst. Evol. Microbiol.">
        <title>Complete genome sequence of Corynebacterium casei LMG S-19264T (=DSM 44701T), isolated from a smear-ripened cheese.</title>
        <authorList>
            <consortium name="US DOE Joint Genome Institute (JGI-PGF)"/>
            <person name="Walter F."/>
            <person name="Albersmeier A."/>
            <person name="Kalinowski J."/>
            <person name="Ruckert C."/>
        </authorList>
    </citation>
    <scope>NUCLEOTIDE SEQUENCE</scope>
    <source>
        <strain evidence="9">CGMCC 1.12924</strain>
    </source>
</reference>
<feature type="domain" description="PAS" evidence="7">
    <location>
        <begin position="1378"/>
        <end position="1450"/>
    </location>
</feature>
<feature type="domain" description="PAC" evidence="8">
    <location>
        <begin position="851"/>
        <end position="902"/>
    </location>
</feature>
<dbReference type="SUPFAM" id="SSF47384">
    <property type="entry name" value="Homodimeric domain of signal transducing histidine kinase"/>
    <property type="match status" value="1"/>
</dbReference>
<keyword evidence="3" id="KW-0597">Phosphoprotein</keyword>
<dbReference type="Pfam" id="PF02518">
    <property type="entry name" value="HATPase_c"/>
    <property type="match status" value="1"/>
</dbReference>
<evidence type="ECO:0000313" key="10">
    <source>
        <dbReference type="Proteomes" id="UP000652231"/>
    </source>
</evidence>
<reference evidence="9" key="2">
    <citation type="submission" date="2020-09" db="EMBL/GenBank/DDBJ databases">
        <authorList>
            <person name="Sun Q."/>
            <person name="Zhou Y."/>
        </authorList>
    </citation>
    <scope>NUCLEOTIDE SEQUENCE</scope>
    <source>
        <strain evidence="9">CGMCC 1.12924</strain>
    </source>
</reference>
<dbReference type="InterPro" id="IPR052162">
    <property type="entry name" value="Sensor_kinase/Photoreceptor"/>
</dbReference>
<dbReference type="InterPro" id="IPR000014">
    <property type="entry name" value="PAS"/>
</dbReference>
<dbReference type="PANTHER" id="PTHR43304:SF1">
    <property type="entry name" value="PAC DOMAIN-CONTAINING PROTEIN"/>
    <property type="match status" value="1"/>
</dbReference>
<dbReference type="InterPro" id="IPR013767">
    <property type="entry name" value="PAS_fold"/>
</dbReference>
<name>A0A8J2V9K3_9FLAO</name>
<feature type="domain" description="PAS" evidence="7">
    <location>
        <begin position="1261"/>
        <end position="1331"/>
    </location>
</feature>
<feature type="domain" description="PAS" evidence="7">
    <location>
        <begin position="1144"/>
        <end position="1214"/>
    </location>
</feature>
<feature type="domain" description="PAS" evidence="7">
    <location>
        <begin position="661"/>
        <end position="731"/>
    </location>
</feature>
<evidence type="ECO:0000256" key="1">
    <source>
        <dbReference type="ARBA" id="ARBA00000085"/>
    </source>
</evidence>
<dbReference type="Pfam" id="PF00989">
    <property type="entry name" value="PAS"/>
    <property type="match status" value="1"/>
</dbReference>
<dbReference type="InterPro" id="IPR036097">
    <property type="entry name" value="HisK_dim/P_sf"/>
</dbReference>
<dbReference type="SMART" id="SM00086">
    <property type="entry name" value="PAC"/>
    <property type="match status" value="7"/>
</dbReference>
<dbReference type="RefSeq" id="WP_188441258.1">
    <property type="nucleotide sequence ID" value="NZ_BMGK01000005.1"/>
</dbReference>
<evidence type="ECO:0000256" key="4">
    <source>
        <dbReference type="ARBA" id="ARBA00022679"/>
    </source>
</evidence>
<evidence type="ECO:0000313" key="9">
    <source>
        <dbReference type="EMBL" id="GGD92663.1"/>
    </source>
</evidence>
<evidence type="ECO:0000259" key="6">
    <source>
        <dbReference type="PROSITE" id="PS50109"/>
    </source>
</evidence>
<dbReference type="PROSITE" id="PS50113">
    <property type="entry name" value="PAC"/>
    <property type="match status" value="3"/>
</dbReference>
<dbReference type="Gene3D" id="3.30.450.40">
    <property type="match status" value="1"/>
</dbReference>
<dbReference type="Gene3D" id="3.30.450.20">
    <property type="entry name" value="PAS domain"/>
    <property type="match status" value="11"/>
</dbReference>
<dbReference type="Pfam" id="PF08448">
    <property type="entry name" value="PAS_4"/>
    <property type="match status" value="3"/>
</dbReference>
<dbReference type="EMBL" id="BMGK01000005">
    <property type="protein sequence ID" value="GGD92663.1"/>
    <property type="molecule type" value="Genomic_DNA"/>
</dbReference>
<feature type="domain" description="PAC" evidence="8">
    <location>
        <begin position="1455"/>
        <end position="1507"/>
    </location>
</feature>
<dbReference type="CDD" id="cd00130">
    <property type="entry name" value="PAS"/>
    <property type="match status" value="8"/>
</dbReference>
<protein>
    <recommendedName>
        <fullName evidence="2">histidine kinase</fullName>
        <ecNumber evidence="2">2.7.13.3</ecNumber>
    </recommendedName>
</protein>
<feature type="domain" description="PAS" evidence="7">
    <location>
        <begin position="247"/>
        <end position="317"/>
    </location>
</feature>
<dbReference type="SUPFAM" id="SSF55781">
    <property type="entry name" value="GAF domain-like"/>
    <property type="match status" value="1"/>
</dbReference>
<dbReference type="SMART" id="SM00388">
    <property type="entry name" value="HisKA"/>
    <property type="match status" value="1"/>
</dbReference>
<dbReference type="InterPro" id="IPR029016">
    <property type="entry name" value="GAF-like_dom_sf"/>
</dbReference>
<keyword evidence="4" id="KW-0808">Transferase</keyword>
<dbReference type="GO" id="GO:0000155">
    <property type="term" value="F:phosphorelay sensor kinase activity"/>
    <property type="evidence" value="ECO:0007669"/>
    <property type="project" value="InterPro"/>
</dbReference>
<dbReference type="Pfam" id="PF00512">
    <property type="entry name" value="HisKA"/>
    <property type="match status" value="1"/>
</dbReference>
<sequence length="1747" mass="199728">MSTTHDYSTLFYYSPLPKWVYDVKTYQILDVNQAAIDLYGYSKDEFLALTIKDLRPKEYIPKVLAAHEKIDITEGNINFGVFTHQKKNGALIRMEINGHKVDFQGRKCITVVCQDVTVKEKQFRQSQQAVHIMNASLDVICSIDAQGKFISVSQAAIDVWGYQPEELEGKAYLELVYEEDLELTRQTAQDIISGKSVTTFQNRYLKKNGEIAYNIWSARWDESTQTMYAIARDGSEKRKADEVLAEREQRFKVLVQEGSDLIAILDEEGIYTYVSPTSVAILGFAPEAFIGKSPFEFIHPKDADKVQHSLEKAATSKRVTVEPFRFKNSEGEWRWIETVLTNMLDHPSIQGFVANSRDVTEKRNEEQHSKLLQSVITHTNDAVLITEAEPQDAPGPRIVYVNDAFTRMTGYTAAEVIGQSPRILQGPKSDRAELARLGKALRNWEPCEITTLNYKKNGEEFWINFTVSPVADEKGWYTHWIAIERDVTAAKNEALQKALFSQISAVFNLTTDLYQSLQELSQIIVSVGDFSFSEIWLPSNHKNKLRLFASFASTTEGKSFYKFSKKATETEIGEGLQGLTWSKNKPLLWGTDAIKKNFIRCDAAKKASIKSAMGIPLEHQGELVGVLLVGSTLSENFVTSHKPVLTQLGTLIGTEIKRKRLESDLHHLFEALPDLICLADFKGEFLKINKAGCALLGYEEKEIIGAHIHDFIHPADVDISAKAMQSLQAGATNFKFENRYITQSGKTIWLSWNCNTIEEEGVIYATAKEITDEKKLREVVSNASELATIGGWEIDLINNQFTWSDVVYHIYETDPTTFIPELASSIDFYREDYKEQVTNIIQEAIESGDSFDFEAALISAKGNEKWVRAIGKPEIVNGNCIRLYGSFQDITSIKETEHRLQAITNDLPGVTFQYYIYPDKTDALVSVSEASHKIWGLSPEACEKKNSLVWNQLKKGGNIEQVLKDIQHAAATLTQWNSKWKNVLPNGDVRWHEGVGTPYRLPDGTVLFNSMIFDITDMVNTTQLYEEASELAKIGSWELDLGSQEGPDVLFWSPMVKKILEVDENYNPSLTGGFEFYKDESRDRIEKALQRLIEEGTEFDEELLIVTQKGKEKWIRCIGKRQQVQGITTKVFGSFQDINSMKTAELKLKEILGSISDAFYAVDHRWNFTYFNKEAENLLNRKSSEVLGKSIWKEFAPAKGTELERVYRKVAKTGKPMSLEYLYPGDGSWYELNVYPSSGGISSYFKNIDERKKIAQELQKAFEEKNNILESIGDAFFAVDKDWTVTYWNKEAEQLLGRKREEVLGKNLWEVYPDAVALDFYKYYHDAMASGTTVSFEEFYPALNKWFEVSAYPSEEGLSVYFKDVTLRKETHIQIQQANERFEKVTQATTDAIWDWDIENDVFYRGNGFEKLFGYDVNKKFKKQDFWHDRFHPDDLTKIKTSLKETIKDPKKGFWRQEYRLLHQEGELKTVIDKGVIIRNNKGKAVRMVGAITDITDHIKYEKELQKLNELLKQNIYELEVTNEQLEQFAFIASHDLQEPLRMISSFLNQLERKYSNQLDEKAHQYIHYATDGAKRMKQIILDLLDYSRAGRDQQSLEEIDLNQLIDDYKVLRGKIISEKEVSIHTKGFPKIAGFKAPVTQTLHSLLDNAIKYSKEGIPPKVSISLSDKKTHWQLKVEDNGIGIDKRFYDKIFVIFQRLHNKDEYEGTGIGLAVSKKQVESWGGKIWVKSEPGIGSAFYFTIKKPNI</sequence>
<accession>A0A8J2V9K3</accession>
<dbReference type="EC" id="2.7.13.3" evidence="2"/>
<organism evidence="9 10">
    <name type="scientific">Planktosalinus lacus</name>
    <dbReference type="NCBI Taxonomy" id="1526573"/>
    <lineage>
        <taxon>Bacteria</taxon>
        <taxon>Pseudomonadati</taxon>
        <taxon>Bacteroidota</taxon>
        <taxon>Flavobacteriia</taxon>
        <taxon>Flavobacteriales</taxon>
        <taxon>Flavobacteriaceae</taxon>
        <taxon>Planktosalinus</taxon>
    </lineage>
</organism>
<dbReference type="InterPro" id="IPR003594">
    <property type="entry name" value="HATPase_dom"/>
</dbReference>
<dbReference type="CDD" id="cd00082">
    <property type="entry name" value="HisKA"/>
    <property type="match status" value="1"/>
</dbReference>
<dbReference type="InterPro" id="IPR001610">
    <property type="entry name" value="PAC"/>
</dbReference>
<dbReference type="NCBIfam" id="TIGR00229">
    <property type="entry name" value="sensory_box"/>
    <property type="match status" value="9"/>
</dbReference>
<dbReference type="InterPro" id="IPR035965">
    <property type="entry name" value="PAS-like_dom_sf"/>
</dbReference>
<dbReference type="Pfam" id="PF08447">
    <property type="entry name" value="PAS_3"/>
    <property type="match status" value="3"/>
</dbReference>
<dbReference type="SUPFAM" id="SSF55785">
    <property type="entry name" value="PYP-like sensor domain (PAS domain)"/>
    <property type="match status" value="11"/>
</dbReference>
<feature type="domain" description="PAS" evidence="7">
    <location>
        <begin position="368"/>
        <end position="420"/>
    </location>
</feature>
<dbReference type="InterPro" id="IPR005467">
    <property type="entry name" value="His_kinase_dom"/>
</dbReference>
<dbReference type="InterPro" id="IPR000700">
    <property type="entry name" value="PAS-assoc_C"/>
</dbReference>
<dbReference type="PROSITE" id="PS50109">
    <property type="entry name" value="HIS_KIN"/>
    <property type="match status" value="1"/>
</dbReference>
<feature type="domain" description="Histidine kinase" evidence="6">
    <location>
        <begin position="1532"/>
        <end position="1746"/>
    </location>
</feature>
<gene>
    <name evidence="9" type="ORF">GCM10011312_15600</name>
</gene>
<feature type="domain" description="PAC" evidence="8">
    <location>
        <begin position="445"/>
        <end position="499"/>
    </location>
</feature>
<evidence type="ECO:0000259" key="8">
    <source>
        <dbReference type="PROSITE" id="PS50113"/>
    </source>
</evidence>
<dbReference type="Gene3D" id="1.10.287.130">
    <property type="match status" value="1"/>
</dbReference>
<evidence type="ECO:0000259" key="7">
    <source>
        <dbReference type="PROSITE" id="PS50112"/>
    </source>
</evidence>
<dbReference type="InterPro" id="IPR004358">
    <property type="entry name" value="Sig_transdc_His_kin-like_C"/>
</dbReference>
<dbReference type="InterPro" id="IPR003661">
    <property type="entry name" value="HisK_dim/P_dom"/>
</dbReference>
<dbReference type="InterPro" id="IPR013655">
    <property type="entry name" value="PAS_fold_3"/>
</dbReference>